<accession>A0A699V7P6</accession>
<protein>
    <submittedName>
        <fullName evidence="2">Uncharacterized protein</fullName>
    </submittedName>
</protein>
<dbReference type="AlphaFoldDB" id="A0A699V7P6"/>
<name>A0A699V7P6_TANCI</name>
<gene>
    <name evidence="2" type="ORF">Tci_901728</name>
</gene>
<feature type="region of interest" description="Disordered" evidence="1">
    <location>
        <begin position="37"/>
        <end position="60"/>
    </location>
</feature>
<feature type="non-terminal residue" evidence="2">
    <location>
        <position position="60"/>
    </location>
</feature>
<feature type="compositionally biased region" description="Acidic residues" evidence="1">
    <location>
        <begin position="40"/>
        <end position="60"/>
    </location>
</feature>
<dbReference type="EMBL" id="BKCJ011397702">
    <property type="protein sequence ID" value="GFD29759.1"/>
    <property type="molecule type" value="Genomic_DNA"/>
</dbReference>
<organism evidence="2">
    <name type="scientific">Tanacetum cinerariifolium</name>
    <name type="common">Dalmatian daisy</name>
    <name type="synonym">Chrysanthemum cinerariifolium</name>
    <dbReference type="NCBI Taxonomy" id="118510"/>
    <lineage>
        <taxon>Eukaryota</taxon>
        <taxon>Viridiplantae</taxon>
        <taxon>Streptophyta</taxon>
        <taxon>Embryophyta</taxon>
        <taxon>Tracheophyta</taxon>
        <taxon>Spermatophyta</taxon>
        <taxon>Magnoliopsida</taxon>
        <taxon>eudicotyledons</taxon>
        <taxon>Gunneridae</taxon>
        <taxon>Pentapetalae</taxon>
        <taxon>asterids</taxon>
        <taxon>campanulids</taxon>
        <taxon>Asterales</taxon>
        <taxon>Asteraceae</taxon>
        <taxon>Asteroideae</taxon>
        <taxon>Anthemideae</taxon>
        <taxon>Anthemidinae</taxon>
        <taxon>Tanacetum</taxon>
    </lineage>
</organism>
<sequence>MVDEPMVVPAIEVAEAEEEQMATSVMDTEEDLAALFGEDDHFEDDDFSDDDSEGVEEEEI</sequence>
<evidence type="ECO:0000313" key="2">
    <source>
        <dbReference type="EMBL" id="GFD29759.1"/>
    </source>
</evidence>
<reference evidence="2" key="1">
    <citation type="journal article" date="2019" name="Sci. Rep.">
        <title>Draft genome of Tanacetum cinerariifolium, the natural source of mosquito coil.</title>
        <authorList>
            <person name="Yamashiro T."/>
            <person name="Shiraishi A."/>
            <person name="Satake H."/>
            <person name="Nakayama K."/>
        </authorList>
    </citation>
    <scope>NUCLEOTIDE SEQUENCE</scope>
</reference>
<proteinExistence type="predicted"/>
<evidence type="ECO:0000256" key="1">
    <source>
        <dbReference type="SAM" id="MobiDB-lite"/>
    </source>
</evidence>
<comment type="caution">
    <text evidence="2">The sequence shown here is derived from an EMBL/GenBank/DDBJ whole genome shotgun (WGS) entry which is preliminary data.</text>
</comment>